<accession>A0A9X3RDI9</accession>
<dbReference type="InterPro" id="IPR014247">
    <property type="entry name" value="Spore_lipoprot_YhcN/YlaJ"/>
</dbReference>
<dbReference type="AlphaFoldDB" id="A0A9X3RDI9"/>
<organism evidence="3 4">
    <name type="scientific">Paenisporosarcina quisquiliarum</name>
    <dbReference type="NCBI Taxonomy" id="365346"/>
    <lineage>
        <taxon>Bacteria</taxon>
        <taxon>Bacillati</taxon>
        <taxon>Bacillota</taxon>
        <taxon>Bacilli</taxon>
        <taxon>Bacillales</taxon>
        <taxon>Caryophanaceae</taxon>
        <taxon>Paenisporosarcina</taxon>
    </lineage>
</organism>
<feature type="compositionally biased region" description="Basic and acidic residues" evidence="1">
    <location>
        <begin position="22"/>
        <end position="35"/>
    </location>
</feature>
<keyword evidence="3" id="KW-0449">Lipoprotein</keyword>
<dbReference type="Pfam" id="PF09580">
    <property type="entry name" value="Spore_YhcN_YlaJ"/>
    <property type="match status" value="1"/>
</dbReference>
<dbReference type="RefSeq" id="WP_269926953.1">
    <property type="nucleotide sequence ID" value="NZ_JAMKBJ010000010.1"/>
</dbReference>
<sequence>MKKIWMIFSTILLCTALMGCGTKEDKDTSSNKPIEENTDETANDKVNLELADKASEKIAELEEVESATVILTDNNAYVGVVLNKKADGTEIKEGSEELDELYAEIRKELSMTNANVKNVYISINPEFVTRIQDYGKKIEEGKPVEGLFEEFSETVKRIFPDAK</sequence>
<evidence type="ECO:0000313" key="3">
    <source>
        <dbReference type="EMBL" id="MCZ8537885.1"/>
    </source>
</evidence>
<dbReference type="PROSITE" id="PS51257">
    <property type="entry name" value="PROKAR_LIPOPROTEIN"/>
    <property type="match status" value="1"/>
</dbReference>
<evidence type="ECO:0000313" key="4">
    <source>
        <dbReference type="Proteomes" id="UP001152173"/>
    </source>
</evidence>
<dbReference type="NCBIfam" id="TIGR02898">
    <property type="entry name" value="spore_YhcN_YlaJ"/>
    <property type="match status" value="1"/>
</dbReference>
<gene>
    <name evidence="3" type="ORF">M9R32_11885</name>
</gene>
<protein>
    <submittedName>
        <fullName evidence="3">YhcN/YlaJ family sporulation lipoprotein</fullName>
    </submittedName>
</protein>
<evidence type="ECO:0000256" key="2">
    <source>
        <dbReference type="SAM" id="SignalP"/>
    </source>
</evidence>
<dbReference type="GO" id="GO:0030435">
    <property type="term" value="P:sporulation resulting in formation of a cellular spore"/>
    <property type="evidence" value="ECO:0007669"/>
    <property type="project" value="InterPro"/>
</dbReference>
<dbReference type="EMBL" id="JAMKBJ010000010">
    <property type="protein sequence ID" value="MCZ8537885.1"/>
    <property type="molecule type" value="Genomic_DNA"/>
</dbReference>
<feature type="signal peptide" evidence="2">
    <location>
        <begin position="1"/>
        <end position="19"/>
    </location>
</feature>
<name>A0A9X3RDI9_9BACL</name>
<feature type="region of interest" description="Disordered" evidence="1">
    <location>
        <begin position="22"/>
        <end position="44"/>
    </location>
</feature>
<feature type="chain" id="PRO_5040915926" evidence="2">
    <location>
        <begin position="20"/>
        <end position="163"/>
    </location>
</feature>
<keyword evidence="4" id="KW-1185">Reference proteome</keyword>
<reference evidence="3" key="1">
    <citation type="submission" date="2022-05" db="EMBL/GenBank/DDBJ databases">
        <authorList>
            <person name="Colautti A."/>
            <person name="Iacumin L."/>
        </authorList>
    </citation>
    <scope>NUCLEOTIDE SEQUENCE</scope>
    <source>
        <strain evidence="3">SK 55</strain>
    </source>
</reference>
<dbReference type="Proteomes" id="UP001152173">
    <property type="component" value="Unassembled WGS sequence"/>
</dbReference>
<proteinExistence type="predicted"/>
<dbReference type="InterPro" id="IPR019076">
    <property type="entry name" value="Spore_lipoprot_YhcN/YlaJ-like"/>
</dbReference>
<evidence type="ECO:0000256" key="1">
    <source>
        <dbReference type="SAM" id="MobiDB-lite"/>
    </source>
</evidence>
<comment type="caution">
    <text evidence="3">The sequence shown here is derived from an EMBL/GenBank/DDBJ whole genome shotgun (WGS) entry which is preliminary data.</text>
</comment>
<keyword evidence="2" id="KW-0732">Signal</keyword>